<dbReference type="EMBL" id="JARBHB010000004">
    <property type="protein sequence ID" value="KAJ8885409.1"/>
    <property type="molecule type" value="Genomic_DNA"/>
</dbReference>
<feature type="region of interest" description="Disordered" evidence="1">
    <location>
        <begin position="512"/>
        <end position="532"/>
    </location>
</feature>
<sequence length="532" mass="59641">MHSLAVFRVLRGFAASFVDIAFSLLRSFISEGNAIRCALESRVYIVSQTHRELVAECHTKPRHTYEALRIFFFTPMRVQRGRHEAAPATHSLRGWGGAGDPRGNPTTSAIVRHDFHVRKSVSGPAGTRTRLYSVWEAIALATAQPRPRKYKVITPTGTSSVHTKIRNLCVFPKTSRFGNEQCRGYTRRLSRCKERNVVPVGRDRDNSACRFRIKPRETHRQNNLLLPVNACHFTITVRHCYRHSGEHKIKRTCHIPLNKEKHPITYENSVEQRQNAREGKREIYEKTRRPATSSGTITTCENPGATRPGIDPGSRRREASMSNRSATAAPGWLKAADRKVLPFSPVGRGDAPDTIQHMGRYDNASFCHLCNPGSTLGLSRGWHAVTLPHLIRFIHFCVTGALSYHPFEGHIPPSCVPRFKGHLSEMIFRAVEMEKTNTVGNNCAQTNRRVANSRPVTGSTENAPCLHGRARAKYEAHSCNFIVYRVVRVNELCSRAPCTAWNKRFSVEKRDETGMLGGRGGSTSTTLSCATL</sequence>
<gene>
    <name evidence="2" type="ORF">PR048_011606</name>
</gene>
<protein>
    <submittedName>
        <fullName evidence="2">Uncharacterized protein</fullName>
    </submittedName>
</protein>
<reference evidence="2 3" key="1">
    <citation type="submission" date="2023-02" db="EMBL/GenBank/DDBJ databases">
        <title>LHISI_Scaffold_Assembly.</title>
        <authorList>
            <person name="Stuart O.P."/>
            <person name="Cleave R."/>
            <person name="Magrath M.J.L."/>
            <person name="Mikheyev A.S."/>
        </authorList>
    </citation>
    <scope>NUCLEOTIDE SEQUENCE [LARGE SCALE GENOMIC DNA]</scope>
    <source>
        <strain evidence="2">Daus_M_001</strain>
        <tissue evidence="2">Leg muscle</tissue>
    </source>
</reference>
<keyword evidence="3" id="KW-1185">Reference proteome</keyword>
<accession>A0ABQ9HM23</accession>
<feature type="compositionally biased region" description="Polar residues" evidence="1">
    <location>
        <begin position="290"/>
        <end position="301"/>
    </location>
</feature>
<dbReference type="Proteomes" id="UP001159363">
    <property type="component" value="Chromosome X"/>
</dbReference>
<organism evidence="2 3">
    <name type="scientific">Dryococelus australis</name>
    <dbReference type="NCBI Taxonomy" id="614101"/>
    <lineage>
        <taxon>Eukaryota</taxon>
        <taxon>Metazoa</taxon>
        <taxon>Ecdysozoa</taxon>
        <taxon>Arthropoda</taxon>
        <taxon>Hexapoda</taxon>
        <taxon>Insecta</taxon>
        <taxon>Pterygota</taxon>
        <taxon>Neoptera</taxon>
        <taxon>Polyneoptera</taxon>
        <taxon>Phasmatodea</taxon>
        <taxon>Verophasmatodea</taxon>
        <taxon>Anareolatae</taxon>
        <taxon>Phasmatidae</taxon>
        <taxon>Eurycanthinae</taxon>
        <taxon>Dryococelus</taxon>
    </lineage>
</organism>
<evidence type="ECO:0000313" key="2">
    <source>
        <dbReference type="EMBL" id="KAJ8885409.1"/>
    </source>
</evidence>
<proteinExistence type="predicted"/>
<evidence type="ECO:0000256" key="1">
    <source>
        <dbReference type="SAM" id="MobiDB-lite"/>
    </source>
</evidence>
<name>A0ABQ9HM23_9NEOP</name>
<feature type="compositionally biased region" description="Low complexity" evidence="1">
    <location>
        <begin position="522"/>
        <end position="532"/>
    </location>
</feature>
<comment type="caution">
    <text evidence="2">The sequence shown here is derived from an EMBL/GenBank/DDBJ whole genome shotgun (WGS) entry which is preliminary data.</text>
</comment>
<evidence type="ECO:0000313" key="3">
    <source>
        <dbReference type="Proteomes" id="UP001159363"/>
    </source>
</evidence>
<feature type="region of interest" description="Disordered" evidence="1">
    <location>
        <begin position="286"/>
        <end position="328"/>
    </location>
</feature>